<dbReference type="InterPro" id="IPR037185">
    <property type="entry name" value="EmrE-like"/>
</dbReference>
<feature type="domain" description="EamA" evidence="1">
    <location>
        <begin position="2"/>
        <end position="71"/>
    </location>
</feature>
<name>A0A938WSP9_9BACT</name>
<dbReference type="GO" id="GO:0016020">
    <property type="term" value="C:membrane"/>
    <property type="evidence" value="ECO:0007669"/>
    <property type="project" value="InterPro"/>
</dbReference>
<accession>A0A938WSP9</accession>
<dbReference type="InterPro" id="IPR000620">
    <property type="entry name" value="EamA_dom"/>
</dbReference>
<proteinExistence type="predicted"/>
<evidence type="ECO:0000313" key="2">
    <source>
        <dbReference type="EMBL" id="MBM6672514.1"/>
    </source>
</evidence>
<keyword evidence="3" id="KW-1185">Reference proteome</keyword>
<organism evidence="2 3">
    <name type="scientific">Marseilla massiliensis</name>
    <dbReference type="NCBI Taxonomy" id="1841864"/>
    <lineage>
        <taxon>Bacteria</taxon>
        <taxon>Pseudomonadati</taxon>
        <taxon>Bacteroidota</taxon>
        <taxon>Bacteroidia</taxon>
        <taxon>Bacteroidales</taxon>
        <taxon>Prevotellaceae</taxon>
        <taxon>Marseilla</taxon>
    </lineage>
</organism>
<dbReference type="Pfam" id="PF00892">
    <property type="entry name" value="EamA"/>
    <property type="match status" value="1"/>
</dbReference>
<gene>
    <name evidence="2" type="ORF">H6A34_01220</name>
</gene>
<reference evidence="2" key="1">
    <citation type="submission" date="2020-08" db="EMBL/GenBank/DDBJ databases">
        <authorList>
            <person name="Cejkova D."/>
            <person name="Kubasova T."/>
            <person name="Jahodarova E."/>
            <person name="Rychlik I."/>
        </authorList>
    </citation>
    <scope>NUCLEOTIDE SEQUENCE</scope>
    <source>
        <strain evidence="2">An824</strain>
    </source>
</reference>
<reference evidence="2" key="2">
    <citation type="journal article" date="2021" name="Sci. Rep.">
        <title>The distribution of antibiotic resistance genes in chicken gut microbiota commensals.</title>
        <authorList>
            <person name="Juricova H."/>
            <person name="Matiasovicova J."/>
            <person name="Kubasova T."/>
            <person name="Cejkova D."/>
            <person name="Rychlik I."/>
        </authorList>
    </citation>
    <scope>NUCLEOTIDE SEQUENCE</scope>
    <source>
        <strain evidence="2">An824</strain>
    </source>
</reference>
<protein>
    <submittedName>
        <fullName evidence="2">EamA family transporter</fullName>
    </submittedName>
</protein>
<comment type="caution">
    <text evidence="2">The sequence shown here is derived from an EMBL/GenBank/DDBJ whole genome shotgun (WGS) entry which is preliminary data.</text>
</comment>
<dbReference type="SUPFAM" id="SSF103481">
    <property type="entry name" value="Multidrug resistance efflux transporter EmrE"/>
    <property type="match status" value="1"/>
</dbReference>
<dbReference type="Proteomes" id="UP000706891">
    <property type="component" value="Unassembled WGS sequence"/>
</dbReference>
<dbReference type="EMBL" id="JACJJG010000002">
    <property type="protein sequence ID" value="MBM6672514.1"/>
    <property type="molecule type" value="Genomic_DNA"/>
</dbReference>
<dbReference type="AlphaFoldDB" id="A0A938WSP9"/>
<evidence type="ECO:0000259" key="1">
    <source>
        <dbReference type="Pfam" id="PF00892"/>
    </source>
</evidence>
<dbReference type="Gene3D" id="1.10.3730.20">
    <property type="match status" value="1"/>
</dbReference>
<evidence type="ECO:0000313" key="3">
    <source>
        <dbReference type="Proteomes" id="UP000706891"/>
    </source>
</evidence>
<sequence>MLLLVLIGSTCLSYFLIPFVLKYLHATTVSVYMNMQPIVASIASICIGQDVFSWDKPVALVLVIAGAMVVTHSPAKEEKQTE</sequence>